<sequence>MARPPLAIGTWGRIKRREVEPGRWFADCRVRDADGVTRRARRYSPGTATDRTGAAAERELIQHLTKRTKPSGDDLTGESTVTQLWTKYRAQLVVDDKAPRTLQRYDEVAKFIKSGLSGVRLREVTTQRVETFLAAVVLAHGASNGITTRSVLSGMFGMAVRLDALEVSPTRETSAIRSTPTAKKKSLEPEMLAQLLLDIRTSPKPCPEPGKTSRYKTPTVAEYCASADIADVITMFAATGGRESEVLALEWSGIDFKARTARLDGKVVRHPGVGLVRTSDPDDPKNTQRTLALPDFAIAMLRSRKLAAKPNDMDLVFPSSRGGLREPTTFNGQWRRVRAALGLKWVTGHTFRRTVASLLDEGQMSARVAADQLGHSSPSMTMDRYMSRGKVRSEVAAVLDRAATLPISDGVAR</sequence>
<evidence type="ECO:0000313" key="4">
    <source>
        <dbReference type="EMBL" id="MFH5209215.1"/>
    </source>
</evidence>
<dbReference type="SUPFAM" id="SSF56349">
    <property type="entry name" value="DNA breaking-rejoining enzymes"/>
    <property type="match status" value="1"/>
</dbReference>
<keyword evidence="2" id="KW-0233">DNA recombination</keyword>
<gene>
    <name evidence="4" type="primary">xerC</name>
    <name evidence="4" type="ORF">ACHIPZ_13575</name>
</gene>
<dbReference type="InterPro" id="IPR002104">
    <property type="entry name" value="Integrase_catalytic"/>
</dbReference>
<feature type="domain" description="Tyr recombinase" evidence="3">
    <location>
        <begin position="182"/>
        <end position="400"/>
    </location>
</feature>
<dbReference type="PANTHER" id="PTHR30349">
    <property type="entry name" value="PHAGE INTEGRASE-RELATED"/>
    <property type="match status" value="1"/>
</dbReference>
<keyword evidence="1" id="KW-0238">DNA-binding</keyword>
<dbReference type="PROSITE" id="PS51898">
    <property type="entry name" value="TYR_RECOMBINASE"/>
    <property type="match status" value="1"/>
</dbReference>
<dbReference type="InterPro" id="IPR050090">
    <property type="entry name" value="Tyrosine_recombinase_XerCD"/>
</dbReference>
<dbReference type="Proteomes" id="UP001609175">
    <property type="component" value="Unassembled WGS sequence"/>
</dbReference>
<dbReference type="EMBL" id="JBIMSO010000051">
    <property type="protein sequence ID" value="MFH5209215.1"/>
    <property type="molecule type" value="Genomic_DNA"/>
</dbReference>
<dbReference type="InterPro" id="IPR010998">
    <property type="entry name" value="Integrase_recombinase_N"/>
</dbReference>
<evidence type="ECO:0000259" key="3">
    <source>
        <dbReference type="PROSITE" id="PS51898"/>
    </source>
</evidence>
<dbReference type="Gene3D" id="1.10.150.130">
    <property type="match status" value="1"/>
</dbReference>
<dbReference type="Gene3D" id="1.10.443.10">
    <property type="entry name" value="Intergrase catalytic core"/>
    <property type="match status" value="1"/>
</dbReference>
<comment type="caution">
    <text evidence="4">The sequence shown here is derived from an EMBL/GenBank/DDBJ whole genome shotgun (WGS) entry which is preliminary data.</text>
</comment>
<evidence type="ECO:0000313" key="5">
    <source>
        <dbReference type="Proteomes" id="UP001609175"/>
    </source>
</evidence>
<dbReference type="CDD" id="cd01189">
    <property type="entry name" value="INT_ICEBs1_C_like"/>
    <property type="match status" value="1"/>
</dbReference>
<name>A0ABW7JQH5_9NOCA</name>
<evidence type="ECO:0000256" key="2">
    <source>
        <dbReference type="ARBA" id="ARBA00023172"/>
    </source>
</evidence>
<dbReference type="InterPro" id="IPR011010">
    <property type="entry name" value="DNA_brk_join_enz"/>
</dbReference>
<proteinExistence type="predicted"/>
<organism evidence="4 5">
    <name type="scientific">Antrihabitans spumae</name>
    <dbReference type="NCBI Taxonomy" id="3373370"/>
    <lineage>
        <taxon>Bacteria</taxon>
        <taxon>Bacillati</taxon>
        <taxon>Actinomycetota</taxon>
        <taxon>Actinomycetes</taxon>
        <taxon>Mycobacteriales</taxon>
        <taxon>Nocardiaceae</taxon>
        <taxon>Antrihabitans</taxon>
    </lineage>
</organism>
<dbReference type="Pfam" id="PF00589">
    <property type="entry name" value="Phage_integrase"/>
    <property type="match status" value="1"/>
</dbReference>
<protein>
    <submittedName>
        <fullName evidence="4">Tyrosine recombinase XerC</fullName>
    </submittedName>
</protein>
<dbReference type="InterPro" id="IPR013762">
    <property type="entry name" value="Integrase-like_cat_sf"/>
</dbReference>
<dbReference type="RefSeq" id="WP_395114909.1">
    <property type="nucleotide sequence ID" value="NZ_JBIMSO010000051.1"/>
</dbReference>
<evidence type="ECO:0000256" key="1">
    <source>
        <dbReference type="ARBA" id="ARBA00023125"/>
    </source>
</evidence>
<accession>A0ABW7JQH5</accession>
<reference evidence="4 5" key="1">
    <citation type="submission" date="2024-10" db="EMBL/GenBank/DDBJ databases">
        <authorList>
            <person name="Riesco R."/>
        </authorList>
    </citation>
    <scope>NUCLEOTIDE SEQUENCE [LARGE SCALE GENOMIC DNA]</scope>
    <source>
        <strain evidence="4 5">NCIMB 15449</strain>
    </source>
</reference>